<dbReference type="PROSITE" id="PS50053">
    <property type="entry name" value="UBIQUITIN_2"/>
    <property type="match status" value="2"/>
</dbReference>
<dbReference type="AlphaFoldDB" id="A0A8J5CCF5"/>
<dbReference type="GO" id="GO:0005829">
    <property type="term" value="C:cytosol"/>
    <property type="evidence" value="ECO:0007669"/>
    <property type="project" value="TreeGrafter"/>
</dbReference>
<dbReference type="EMBL" id="JACMSC010000020">
    <property type="protein sequence ID" value="KAG6472512.1"/>
    <property type="molecule type" value="Genomic_DNA"/>
</dbReference>
<evidence type="ECO:0000313" key="3">
    <source>
        <dbReference type="Proteomes" id="UP000734854"/>
    </source>
</evidence>
<dbReference type="GO" id="GO:0070628">
    <property type="term" value="F:proteasome binding"/>
    <property type="evidence" value="ECO:0007669"/>
    <property type="project" value="TreeGrafter"/>
</dbReference>
<accession>A0A8J5CCF5</accession>
<dbReference type="GO" id="GO:0031593">
    <property type="term" value="F:polyubiquitin modification-dependent protein binding"/>
    <property type="evidence" value="ECO:0007669"/>
    <property type="project" value="TreeGrafter"/>
</dbReference>
<dbReference type="SMART" id="SM00213">
    <property type="entry name" value="UBQ"/>
    <property type="match status" value="2"/>
</dbReference>
<gene>
    <name evidence="2" type="ORF">ZIOFF_069977</name>
</gene>
<feature type="domain" description="Ubiquitin-like" evidence="1">
    <location>
        <begin position="6"/>
        <end position="77"/>
    </location>
</feature>
<dbReference type="Proteomes" id="UP000734854">
    <property type="component" value="Unassembled WGS sequence"/>
</dbReference>
<evidence type="ECO:0000259" key="1">
    <source>
        <dbReference type="PROSITE" id="PS50053"/>
    </source>
</evidence>
<protein>
    <recommendedName>
        <fullName evidence="1">Ubiquitin-like domain-containing protein</fullName>
    </recommendedName>
</protein>
<name>A0A8J5CCF5_ZINOF</name>
<dbReference type="GO" id="GO:0043130">
    <property type="term" value="F:ubiquitin binding"/>
    <property type="evidence" value="ECO:0007669"/>
    <property type="project" value="TreeGrafter"/>
</dbReference>
<dbReference type="SUPFAM" id="SSF54236">
    <property type="entry name" value="Ubiquitin-like"/>
    <property type="match status" value="2"/>
</dbReference>
<dbReference type="PANTHER" id="PTHR10621">
    <property type="entry name" value="UV EXCISION REPAIR PROTEIN RAD23"/>
    <property type="match status" value="1"/>
</dbReference>
<organism evidence="2 3">
    <name type="scientific">Zingiber officinale</name>
    <name type="common">Ginger</name>
    <name type="synonym">Amomum zingiber</name>
    <dbReference type="NCBI Taxonomy" id="94328"/>
    <lineage>
        <taxon>Eukaryota</taxon>
        <taxon>Viridiplantae</taxon>
        <taxon>Streptophyta</taxon>
        <taxon>Embryophyta</taxon>
        <taxon>Tracheophyta</taxon>
        <taxon>Spermatophyta</taxon>
        <taxon>Magnoliopsida</taxon>
        <taxon>Liliopsida</taxon>
        <taxon>Zingiberales</taxon>
        <taxon>Zingiberaceae</taxon>
        <taxon>Zingiber</taxon>
    </lineage>
</organism>
<dbReference type="PANTHER" id="PTHR10621:SF38">
    <property type="entry name" value="UBIQUITIN DOMAIN-CONTAINING PROTEIN 7SL RNA1-RELATED"/>
    <property type="match status" value="1"/>
</dbReference>
<dbReference type="InterPro" id="IPR000626">
    <property type="entry name" value="Ubiquitin-like_dom"/>
</dbReference>
<feature type="domain" description="Ubiquitin-like" evidence="1">
    <location>
        <begin position="99"/>
        <end position="167"/>
    </location>
</feature>
<sequence>MSRRSMDVTFYTDDGDKGFVVEIGFFDTVAEIKEKVQFFAGYPVASQKLVFNGQELRDDADTERCGILHNSSVQILVASDPSCAKEEDDGDALDQTVKVNVFVSRSSPDRRLSLEASACDTVHRLKARIGDLEGIMMQGLALHRQGEGEEEEEEGEELLDHHTLSDYMAAGEVEVTVHTAARPPLSGLATPAPADPYSRSLRLVVRPMFRPAPTKKMLTTVNPSRKVNDLGRVMREKFGVHWPSEGCFLFVRNHVAMDEGKSFRWHGVEEDETIEIFRVMDD</sequence>
<keyword evidence="3" id="KW-1185">Reference proteome</keyword>
<dbReference type="Pfam" id="PF00240">
    <property type="entry name" value="ubiquitin"/>
    <property type="match status" value="1"/>
</dbReference>
<dbReference type="GO" id="GO:0043161">
    <property type="term" value="P:proteasome-mediated ubiquitin-dependent protein catabolic process"/>
    <property type="evidence" value="ECO:0007669"/>
    <property type="project" value="TreeGrafter"/>
</dbReference>
<comment type="caution">
    <text evidence="2">The sequence shown here is derived from an EMBL/GenBank/DDBJ whole genome shotgun (WGS) entry which is preliminary data.</text>
</comment>
<dbReference type="InterPro" id="IPR029071">
    <property type="entry name" value="Ubiquitin-like_domsf"/>
</dbReference>
<reference evidence="2 3" key="1">
    <citation type="submission" date="2020-08" db="EMBL/GenBank/DDBJ databases">
        <title>Plant Genome Project.</title>
        <authorList>
            <person name="Zhang R.-G."/>
        </authorList>
    </citation>
    <scope>NUCLEOTIDE SEQUENCE [LARGE SCALE GENOMIC DNA]</scope>
    <source>
        <tissue evidence="2">Rhizome</tissue>
    </source>
</reference>
<evidence type="ECO:0000313" key="2">
    <source>
        <dbReference type="EMBL" id="KAG6472512.1"/>
    </source>
</evidence>
<proteinExistence type="predicted"/>
<dbReference type="GO" id="GO:0005654">
    <property type="term" value="C:nucleoplasm"/>
    <property type="evidence" value="ECO:0007669"/>
    <property type="project" value="TreeGrafter"/>
</dbReference>
<dbReference type="Gene3D" id="3.10.20.90">
    <property type="entry name" value="Phosphatidylinositol 3-kinase Catalytic Subunit, Chain A, domain 1"/>
    <property type="match status" value="2"/>
</dbReference>